<dbReference type="GO" id="GO:0005634">
    <property type="term" value="C:nucleus"/>
    <property type="evidence" value="ECO:0007669"/>
    <property type="project" value="UniProtKB-SubCell"/>
</dbReference>
<organism evidence="8">
    <name type="scientific">Paramoeba aestuarina</name>
    <dbReference type="NCBI Taxonomy" id="180227"/>
    <lineage>
        <taxon>Eukaryota</taxon>
        <taxon>Amoebozoa</taxon>
        <taxon>Discosea</taxon>
        <taxon>Flabellinia</taxon>
        <taxon>Dactylopodida</taxon>
        <taxon>Paramoebidae</taxon>
        <taxon>Paramoeba</taxon>
    </lineage>
</organism>
<dbReference type="EMBL" id="HBKR01031211">
    <property type="protein sequence ID" value="CAE2326998.1"/>
    <property type="molecule type" value="Transcribed_RNA"/>
</dbReference>
<evidence type="ECO:0000256" key="5">
    <source>
        <dbReference type="ARBA" id="ARBA00023242"/>
    </source>
</evidence>
<keyword evidence="3" id="KW-0863">Zinc-finger</keyword>
<dbReference type="SMART" id="SM01336">
    <property type="entry name" value="zf-PARP"/>
    <property type="match status" value="1"/>
</dbReference>
<feature type="compositionally biased region" description="Low complexity" evidence="6">
    <location>
        <begin position="150"/>
        <end position="160"/>
    </location>
</feature>
<feature type="region of interest" description="Disordered" evidence="6">
    <location>
        <begin position="25"/>
        <end position="47"/>
    </location>
</feature>
<evidence type="ECO:0000256" key="2">
    <source>
        <dbReference type="ARBA" id="ARBA00022723"/>
    </source>
</evidence>
<keyword evidence="4" id="KW-0862">Zinc</keyword>
<reference evidence="8" key="1">
    <citation type="submission" date="2021-01" db="EMBL/GenBank/DDBJ databases">
        <authorList>
            <person name="Corre E."/>
            <person name="Pelletier E."/>
            <person name="Niang G."/>
            <person name="Scheremetjew M."/>
            <person name="Finn R."/>
            <person name="Kale V."/>
            <person name="Holt S."/>
            <person name="Cochrane G."/>
            <person name="Meng A."/>
            <person name="Brown T."/>
            <person name="Cohen L."/>
        </authorList>
    </citation>
    <scope>NUCLEOTIDE SEQUENCE</scope>
    <source>
        <strain evidence="8">SoJaBio B1-5/56/2</strain>
    </source>
</reference>
<proteinExistence type="predicted"/>
<comment type="subcellular location">
    <subcellularLocation>
        <location evidence="1">Nucleus</location>
    </subcellularLocation>
</comment>
<dbReference type="InterPro" id="IPR036957">
    <property type="entry name" value="Znf_PARP_sf"/>
</dbReference>
<evidence type="ECO:0000313" key="8">
    <source>
        <dbReference type="EMBL" id="CAE2326998.1"/>
    </source>
</evidence>
<feature type="compositionally biased region" description="Basic and acidic residues" evidence="6">
    <location>
        <begin position="132"/>
        <end position="149"/>
    </location>
</feature>
<evidence type="ECO:0000256" key="1">
    <source>
        <dbReference type="ARBA" id="ARBA00004123"/>
    </source>
</evidence>
<dbReference type="SUPFAM" id="SSF57716">
    <property type="entry name" value="Glucocorticoid receptor-like (DNA-binding domain)"/>
    <property type="match status" value="1"/>
</dbReference>
<keyword evidence="2" id="KW-0479">Metal-binding</keyword>
<dbReference type="AlphaFoldDB" id="A0A7S4UKU6"/>
<sequence length="160" mass="18316">MAKDEVKNEEVEFETPWKPHLKLKRFERSELTPGAKRTHDKTPHDAEVKKSTGRATCHVCRGKIDKGNMQVCLWLQCHKGYKNACYVHVECLCKHPESAKLTGIEEIKNVKLLDEEQKKRLKDELAVIVKEEGTKKKVKSEKKTTKKETNTSSSESPTSL</sequence>
<evidence type="ECO:0000259" key="7">
    <source>
        <dbReference type="PROSITE" id="PS50064"/>
    </source>
</evidence>
<dbReference type="GO" id="GO:0008270">
    <property type="term" value="F:zinc ion binding"/>
    <property type="evidence" value="ECO:0007669"/>
    <property type="project" value="UniProtKB-KW"/>
</dbReference>
<protein>
    <recommendedName>
        <fullName evidence="7">PARP-type domain-containing protein</fullName>
    </recommendedName>
</protein>
<dbReference type="PROSITE" id="PS50064">
    <property type="entry name" value="ZF_PARP_2"/>
    <property type="match status" value="1"/>
</dbReference>
<name>A0A7S4UKU6_9EUKA</name>
<keyword evidence="5" id="KW-0539">Nucleus</keyword>
<evidence type="ECO:0000256" key="4">
    <source>
        <dbReference type="ARBA" id="ARBA00022833"/>
    </source>
</evidence>
<evidence type="ECO:0000256" key="3">
    <source>
        <dbReference type="ARBA" id="ARBA00022771"/>
    </source>
</evidence>
<dbReference type="InterPro" id="IPR001510">
    <property type="entry name" value="Znf_PARP"/>
</dbReference>
<feature type="domain" description="PARP-type" evidence="7">
    <location>
        <begin position="52"/>
        <end position="129"/>
    </location>
</feature>
<gene>
    <name evidence="8" type="ORF">NAES01612_LOCUS20507</name>
</gene>
<accession>A0A7S4UKU6</accession>
<dbReference type="GO" id="GO:0003677">
    <property type="term" value="F:DNA binding"/>
    <property type="evidence" value="ECO:0007669"/>
    <property type="project" value="InterPro"/>
</dbReference>
<evidence type="ECO:0000256" key="6">
    <source>
        <dbReference type="SAM" id="MobiDB-lite"/>
    </source>
</evidence>
<feature type="region of interest" description="Disordered" evidence="6">
    <location>
        <begin position="132"/>
        <end position="160"/>
    </location>
</feature>
<dbReference type="Gene3D" id="3.30.1740.10">
    <property type="entry name" value="Zinc finger, PARP-type"/>
    <property type="match status" value="1"/>
</dbReference>